<dbReference type="SUPFAM" id="SSF55874">
    <property type="entry name" value="ATPase domain of HSP90 chaperone/DNA topoisomerase II/histidine kinase"/>
    <property type="match status" value="1"/>
</dbReference>
<comment type="catalytic activity">
    <reaction evidence="1">
        <text>ATP + protein L-histidine = ADP + protein N-phospho-L-histidine.</text>
        <dbReference type="EC" id="2.7.13.3"/>
    </reaction>
</comment>
<dbReference type="InterPro" id="IPR011712">
    <property type="entry name" value="Sig_transdc_His_kin_sub3_dim/P"/>
</dbReference>
<evidence type="ECO:0000256" key="2">
    <source>
        <dbReference type="ARBA" id="ARBA00004370"/>
    </source>
</evidence>
<dbReference type="InterPro" id="IPR036890">
    <property type="entry name" value="HATPase_C_sf"/>
</dbReference>
<dbReference type="InterPro" id="IPR005467">
    <property type="entry name" value="His_kinase_dom"/>
</dbReference>
<keyword evidence="4" id="KW-0597">Phosphoprotein</keyword>
<evidence type="ECO:0000256" key="5">
    <source>
        <dbReference type="ARBA" id="ARBA00022679"/>
    </source>
</evidence>
<evidence type="ECO:0000259" key="9">
    <source>
        <dbReference type="PROSITE" id="PS50109"/>
    </source>
</evidence>
<dbReference type="GO" id="GO:0046983">
    <property type="term" value="F:protein dimerization activity"/>
    <property type="evidence" value="ECO:0007669"/>
    <property type="project" value="InterPro"/>
</dbReference>
<dbReference type="InterPro" id="IPR050482">
    <property type="entry name" value="Sensor_HK_TwoCompSys"/>
</dbReference>
<protein>
    <recommendedName>
        <fullName evidence="3">histidine kinase</fullName>
        <ecNumber evidence="3">2.7.13.3</ecNumber>
    </recommendedName>
</protein>
<name>A0A238VM70_9RHOB</name>
<proteinExistence type="predicted"/>
<dbReference type="PROSITE" id="PS50885">
    <property type="entry name" value="HAMP"/>
    <property type="match status" value="1"/>
</dbReference>
<evidence type="ECO:0000256" key="1">
    <source>
        <dbReference type="ARBA" id="ARBA00000085"/>
    </source>
</evidence>
<sequence>MGERADSCGKGVVIGHAPFYDATAGAESRLSDDLTPPRRSANHARMTPLSLTQRILLVILAVQAALFAALAVASLESVRRDIATESRLAVDTARALVLATVGTMHGAVPPDRIMRLLPERLVVPRHVALGTVDILDGVVRRVPGPVLAHAPAPRWFAGLVAPDLLETRLPVVIGGRPRGYVFIATDPGAEIALAWRNLSSFLGLAALAALVQGVLILLATRQCLRPVAAIASRLSDLRRGDLEARVGPVPQRDLAPIAAGVDGLAQALQRAQADRARLQRRVVTRGDEERKAVARDLHDEMGPCLFGLRVEADALRQAAPTPAVAAHAASIADIAEEIARVNRALLGDLRPAAIGQLPLAAVLGDYVADLGRRFPDRNIDLDLAPGQPEPDEATALTLFRIVQEGTTNALRHSGAGRVAVRLWTDPAHWRITVADDGRGMAPGSREGTGLTGMRERITLLGGDLALSSGAGGTTIAASLPLPQIEEGSP</sequence>
<dbReference type="Gene3D" id="1.20.5.1930">
    <property type="match status" value="1"/>
</dbReference>
<evidence type="ECO:0000256" key="7">
    <source>
        <dbReference type="ARBA" id="ARBA00023012"/>
    </source>
</evidence>
<dbReference type="PANTHER" id="PTHR24421">
    <property type="entry name" value="NITRATE/NITRITE SENSOR PROTEIN NARX-RELATED"/>
    <property type="match status" value="1"/>
</dbReference>
<evidence type="ECO:0000313" key="12">
    <source>
        <dbReference type="Proteomes" id="UP000198409"/>
    </source>
</evidence>
<dbReference type="Proteomes" id="UP000198409">
    <property type="component" value="Unassembled WGS sequence"/>
</dbReference>
<dbReference type="InterPro" id="IPR003594">
    <property type="entry name" value="HATPase_dom"/>
</dbReference>
<dbReference type="InterPro" id="IPR003660">
    <property type="entry name" value="HAMP_dom"/>
</dbReference>
<gene>
    <name evidence="11" type="ORF">SAMN06265378_102335</name>
</gene>
<dbReference type="EMBL" id="FZNM01000002">
    <property type="protein sequence ID" value="SNR34589.1"/>
    <property type="molecule type" value="Genomic_DNA"/>
</dbReference>
<dbReference type="CDD" id="cd16917">
    <property type="entry name" value="HATPase_UhpB-NarQ-NarX-like"/>
    <property type="match status" value="1"/>
</dbReference>
<keyword evidence="6 11" id="KW-0418">Kinase</keyword>
<dbReference type="SMART" id="SM00387">
    <property type="entry name" value="HATPase_c"/>
    <property type="match status" value="1"/>
</dbReference>
<dbReference type="PROSITE" id="PS50109">
    <property type="entry name" value="HIS_KIN"/>
    <property type="match status" value="1"/>
</dbReference>
<accession>A0A238VM70</accession>
<dbReference type="AlphaFoldDB" id="A0A238VM70"/>
<feature type="domain" description="HAMP" evidence="10">
    <location>
        <begin position="221"/>
        <end position="273"/>
    </location>
</feature>
<comment type="subcellular location">
    <subcellularLocation>
        <location evidence="2">Membrane</location>
    </subcellularLocation>
</comment>
<organism evidence="11 12">
    <name type="scientific">Paracoccus sediminis</name>
    <dbReference type="NCBI Taxonomy" id="1214787"/>
    <lineage>
        <taxon>Bacteria</taxon>
        <taxon>Pseudomonadati</taxon>
        <taxon>Pseudomonadota</taxon>
        <taxon>Alphaproteobacteria</taxon>
        <taxon>Rhodobacterales</taxon>
        <taxon>Paracoccaceae</taxon>
        <taxon>Paracoccus</taxon>
    </lineage>
</organism>
<dbReference type="Pfam" id="PF02518">
    <property type="entry name" value="HATPase_c"/>
    <property type="match status" value="1"/>
</dbReference>
<evidence type="ECO:0000256" key="6">
    <source>
        <dbReference type="ARBA" id="ARBA00022777"/>
    </source>
</evidence>
<keyword evidence="5" id="KW-0808">Transferase</keyword>
<dbReference type="Pfam" id="PF07730">
    <property type="entry name" value="HisKA_3"/>
    <property type="match status" value="1"/>
</dbReference>
<reference evidence="12" key="1">
    <citation type="submission" date="2017-06" db="EMBL/GenBank/DDBJ databases">
        <authorList>
            <person name="Varghese N."/>
            <person name="Submissions S."/>
        </authorList>
    </citation>
    <scope>NUCLEOTIDE SEQUENCE [LARGE SCALE GENOMIC DNA]</scope>
    <source>
        <strain evidence="12">DSM 26170</strain>
    </source>
</reference>
<dbReference type="Gene3D" id="3.30.565.10">
    <property type="entry name" value="Histidine kinase-like ATPase, C-terminal domain"/>
    <property type="match status" value="1"/>
</dbReference>
<dbReference type="EC" id="2.7.13.3" evidence="3"/>
<dbReference type="PANTHER" id="PTHR24421:SF58">
    <property type="entry name" value="SIGNAL TRANSDUCTION HISTIDINE-PROTEIN KINASE_PHOSPHATASE UHPB"/>
    <property type="match status" value="1"/>
</dbReference>
<keyword evidence="8" id="KW-1133">Transmembrane helix</keyword>
<evidence type="ECO:0000256" key="8">
    <source>
        <dbReference type="SAM" id="Phobius"/>
    </source>
</evidence>
<feature type="transmembrane region" description="Helical" evidence="8">
    <location>
        <begin position="201"/>
        <end position="219"/>
    </location>
</feature>
<evidence type="ECO:0000313" key="11">
    <source>
        <dbReference type="EMBL" id="SNR34589.1"/>
    </source>
</evidence>
<dbReference type="GO" id="GO:0000155">
    <property type="term" value="F:phosphorelay sensor kinase activity"/>
    <property type="evidence" value="ECO:0007669"/>
    <property type="project" value="InterPro"/>
</dbReference>
<evidence type="ECO:0000256" key="3">
    <source>
        <dbReference type="ARBA" id="ARBA00012438"/>
    </source>
</evidence>
<keyword evidence="7" id="KW-0902">Two-component regulatory system</keyword>
<dbReference type="GO" id="GO:0016020">
    <property type="term" value="C:membrane"/>
    <property type="evidence" value="ECO:0007669"/>
    <property type="project" value="UniProtKB-SubCell"/>
</dbReference>
<evidence type="ECO:0000256" key="4">
    <source>
        <dbReference type="ARBA" id="ARBA00022553"/>
    </source>
</evidence>
<feature type="transmembrane region" description="Helical" evidence="8">
    <location>
        <begin position="55"/>
        <end position="75"/>
    </location>
</feature>
<keyword evidence="8" id="KW-0812">Transmembrane</keyword>
<evidence type="ECO:0000259" key="10">
    <source>
        <dbReference type="PROSITE" id="PS50885"/>
    </source>
</evidence>
<keyword evidence="8" id="KW-0472">Membrane</keyword>
<feature type="domain" description="Histidine kinase" evidence="9">
    <location>
        <begin position="296"/>
        <end position="483"/>
    </location>
</feature>